<dbReference type="Pfam" id="PF00378">
    <property type="entry name" value="ECH_1"/>
    <property type="match status" value="1"/>
</dbReference>
<name>A0A1I7DFU6_9RHOB</name>
<sequence>MSKVLYQLDDNIARITLNRPEVHNALDPETLCLLGDFFTEISKNDGVDVVIVTGTGKKSFSSGGDLGTFIPLMSGARKPENEWELRWQNEPGIFDRAILRNFDVGKPVIAAINGSAIAGGMEFVQGTDLRIASETAKFGVQEVKWGLFPAGGSSVRLPQQMTMPRAMELLLTGELIDSKTALEWGFLNRVVRSDRVLDTAYEMAGRIARNGPIAVKAVRESAYACVGLEQRDALIREYEIAQRVFSSEDAREGPMSFMEKRPPVFRNR</sequence>
<comment type="similarity">
    <text evidence="1">Belongs to the enoyl-CoA hydratase/isomerase family.</text>
</comment>
<dbReference type="PANTHER" id="PTHR43802">
    <property type="entry name" value="ENOYL-COA HYDRATASE"/>
    <property type="match status" value="1"/>
</dbReference>
<evidence type="ECO:0000313" key="2">
    <source>
        <dbReference type="EMBL" id="SFU10544.1"/>
    </source>
</evidence>
<dbReference type="Gene3D" id="1.10.12.10">
    <property type="entry name" value="Lyase 2-enoyl-coa Hydratase, Chain A, domain 2"/>
    <property type="match status" value="1"/>
</dbReference>
<reference evidence="2 3" key="1">
    <citation type="submission" date="2016-10" db="EMBL/GenBank/DDBJ databases">
        <authorList>
            <person name="de Groot N.N."/>
        </authorList>
    </citation>
    <scope>NUCLEOTIDE SEQUENCE [LARGE SCALE GENOMIC DNA]</scope>
    <source>
        <strain evidence="2 3">CGMCC 1.10959</strain>
    </source>
</reference>
<evidence type="ECO:0000313" key="3">
    <source>
        <dbReference type="Proteomes" id="UP000182466"/>
    </source>
</evidence>
<evidence type="ECO:0000256" key="1">
    <source>
        <dbReference type="ARBA" id="ARBA00005254"/>
    </source>
</evidence>
<dbReference type="OrthoDB" id="9775794at2"/>
<dbReference type="Gene3D" id="3.90.226.10">
    <property type="entry name" value="2-enoyl-CoA Hydratase, Chain A, domain 1"/>
    <property type="match status" value="1"/>
</dbReference>
<protein>
    <submittedName>
        <fullName evidence="2">Enoyl-CoA hydratase</fullName>
    </submittedName>
</protein>
<organism evidence="2 3">
    <name type="scientific">Sedimentitalea nanhaiensis</name>
    <dbReference type="NCBI Taxonomy" id="999627"/>
    <lineage>
        <taxon>Bacteria</taxon>
        <taxon>Pseudomonadati</taxon>
        <taxon>Pseudomonadota</taxon>
        <taxon>Alphaproteobacteria</taxon>
        <taxon>Rhodobacterales</taxon>
        <taxon>Paracoccaceae</taxon>
        <taxon>Sedimentitalea</taxon>
    </lineage>
</organism>
<dbReference type="InterPro" id="IPR001753">
    <property type="entry name" value="Enoyl-CoA_hydra/iso"/>
</dbReference>
<dbReference type="InterPro" id="IPR029045">
    <property type="entry name" value="ClpP/crotonase-like_dom_sf"/>
</dbReference>
<dbReference type="CDD" id="cd06558">
    <property type="entry name" value="crotonase-like"/>
    <property type="match status" value="1"/>
</dbReference>
<dbReference type="SUPFAM" id="SSF52096">
    <property type="entry name" value="ClpP/crotonase"/>
    <property type="match status" value="1"/>
</dbReference>
<dbReference type="InterPro" id="IPR014748">
    <property type="entry name" value="Enoyl-CoA_hydra_C"/>
</dbReference>
<dbReference type="AlphaFoldDB" id="A0A1I7DFU6"/>
<proteinExistence type="inferred from homology"/>
<dbReference type="EMBL" id="FPAW01000027">
    <property type="protein sequence ID" value="SFU10544.1"/>
    <property type="molecule type" value="Genomic_DNA"/>
</dbReference>
<dbReference type="STRING" id="999627.SAMN05216236_12743"/>
<dbReference type="GO" id="GO:0003824">
    <property type="term" value="F:catalytic activity"/>
    <property type="evidence" value="ECO:0007669"/>
    <property type="project" value="UniProtKB-ARBA"/>
</dbReference>
<dbReference type="Proteomes" id="UP000182466">
    <property type="component" value="Unassembled WGS sequence"/>
</dbReference>
<dbReference type="PANTHER" id="PTHR43802:SF1">
    <property type="entry name" value="IP11341P-RELATED"/>
    <property type="match status" value="1"/>
</dbReference>
<dbReference type="RefSeq" id="WP_027264135.1">
    <property type="nucleotide sequence ID" value="NZ_FPAW01000027.1"/>
</dbReference>
<dbReference type="eggNOG" id="COG1024">
    <property type="taxonomic scope" value="Bacteria"/>
</dbReference>
<keyword evidence="3" id="KW-1185">Reference proteome</keyword>
<gene>
    <name evidence="2" type="ORF">SAMN05216236_12743</name>
</gene>
<accession>A0A1I7DFU6</accession>